<dbReference type="PRINTS" id="PR00463">
    <property type="entry name" value="EP450I"/>
</dbReference>
<evidence type="ECO:0000256" key="7">
    <source>
        <dbReference type="ARBA" id="ARBA00023002"/>
    </source>
</evidence>
<evidence type="ECO:0000256" key="5">
    <source>
        <dbReference type="ARBA" id="ARBA00022955"/>
    </source>
</evidence>
<keyword evidence="4 10" id="KW-0479">Metal-binding</keyword>
<keyword evidence="8 10" id="KW-0408">Iron</keyword>
<dbReference type="GO" id="GO:0006694">
    <property type="term" value="P:steroid biosynthetic process"/>
    <property type="evidence" value="ECO:0007669"/>
    <property type="project" value="UniProtKB-KW"/>
</dbReference>
<evidence type="ECO:0000256" key="3">
    <source>
        <dbReference type="ARBA" id="ARBA00022692"/>
    </source>
</evidence>
<evidence type="ECO:0000313" key="12">
    <source>
        <dbReference type="EMBL" id="PNR38997.1"/>
    </source>
</evidence>
<dbReference type="InterPro" id="IPR001128">
    <property type="entry name" value="Cyt_P450"/>
</dbReference>
<dbReference type="Pfam" id="PF00067">
    <property type="entry name" value="p450"/>
    <property type="match status" value="1"/>
</dbReference>
<gene>
    <name evidence="13" type="primary">LOC112292180</name>
    <name evidence="12" type="ORF">PHYPA_019275</name>
</gene>
<dbReference type="PRINTS" id="PR00385">
    <property type="entry name" value="P450"/>
</dbReference>
<reference evidence="13" key="3">
    <citation type="submission" date="2020-12" db="UniProtKB">
        <authorList>
            <consortium name="EnsemblPlants"/>
        </authorList>
    </citation>
    <scope>IDENTIFICATION</scope>
</reference>
<dbReference type="PANTHER" id="PTHR24286">
    <property type="entry name" value="CYTOCHROME P450 26"/>
    <property type="match status" value="1"/>
</dbReference>
<reference evidence="12 14" key="2">
    <citation type="journal article" date="2018" name="Plant J.">
        <title>The Physcomitrella patens chromosome-scale assembly reveals moss genome structure and evolution.</title>
        <authorList>
            <person name="Lang D."/>
            <person name="Ullrich K.K."/>
            <person name="Murat F."/>
            <person name="Fuchs J."/>
            <person name="Jenkins J."/>
            <person name="Haas F.B."/>
            <person name="Piednoel M."/>
            <person name="Gundlach H."/>
            <person name="Van Bel M."/>
            <person name="Meyberg R."/>
            <person name="Vives C."/>
            <person name="Morata J."/>
            <person name="Symeonidi A."/>
            <person name="Hiss M."/>
            <person name="Muchero W."/>
            <person name="Kamisugi Y."/>
            <person name="Saleh O."/>
            <person name="Blanc G."/>
            <person name="Decker E.L."/>
            <person name="van Gessel N."/>
            <person name="Grimwood J."/>
            <person name="Hayes R.D."/>
            <person name="Graham S.W."/>
            <person name="Gunter L.E."/>
            <person name="McDaniel S.F."/>
            <person name="Hoernstein S.N.W."/>
            <person name="Larsson A."/>
            <person name="Li F.W."/>
            <person name="Perroud P.F."/>
            <person name="Phillips J."/>
            <person name="Ranjan P."/>
            <person name="Rokshar D.S."/>
            <person name="Rothfels C.J."/>
            <person name="Schneider L."/>
            <person name="Shu S."/>
            <person name="Stevenson D.W."/>
            <person name="Thummler F."/>
            <person name="Tillich M."/>
            <person name="Villarreal Aguilar J.C."/>
            <person name="Widiez T."/>
            <person name="Wong G.K."/>
            <person name="Wymore A."/>
            <person name="Zhang Y."/>
            <person name="Zimmer A.D."/>
            <person name="Quatrano R.S."/>
            <person name="Mayer K.F.X."/>
            <person name="Goodstein D."/>
            <person name="Casacuberta J.M."/>
            <person name="Vandepoele K."/>
            <person name="Reski R."/>
            <person name="Cuming A.C."/>
            <person name="Tuskan G.A."/>
            <person name="Maumus F."/>
            <person name="Salse J."/>
            <person name="Schmutz J."/>
            <person name="Rensing S.A."/>
        </authorList>
    </citation>
    <scope>NUCLEOTIDE SEQUENCE [LARGE SCALE GENOMIC DNA]</scope>
    <source>
        <strain evidence="13 14">cv. Gransden 2004</strain>
    </source>
</reference>
<dbReference type="EMBL" id="ABEU02000015">
    <property type="protein sequence ID" value="PNR38997.1"/>
    <property type="molecule type" value="Genomic_DNA"/>
</dbReference>
<keyword evidence="5" id="KW-0443">Lipid metabolism</keyword>
<feature type="binding site" description="axial binding residue" evidence="10">
    <location>
        <position position="461"/>
    </location>
    <ligand>
        <name>heme</name>
        <dbReference type="ChEBI" id="CHEBI:30413"/>
    </ligand>
    <ligandPart>
        <name>Fe</name>
        <dbReference type="ChEBI" id="CHEBI:18248"/>
    </ligandPart>
</feature>
<dbReference type="GeneID" id="112292180"/>
<keyword evidence="3" id="KW-0812">Transmembrane</keyword>
<evidence type="ECO:0000256" key="6">
    <source>
        <dbReference type="ARBA" id="ARBA00022989"/>
    </source>
</evidence>
<dbReference type="SUPFAM" id="SSF48264">
    <property type="entry name" value="Cytochrome P450"/>
    <property type="match status" value="1"/>
</dbReference>
<evidence type="ECO:0000256" key="10">
    <source>
        <dbReference type="PIRSR" id="PIRSR602401-1"/>
    </source>
</evidence>
<proteinExistence type="inferred from homology"/>
<keyword evidence="9" id="KW-0472">Membrane</keyword>
<keyword evidence="11" id="KW-0503">Monooxygenase</keyword>
<dbReference type="Gramene" id="Pp3c15_4030V3.2">
    <property type="protein sequence ID" value="PAC:32929735.CDS.1"/>
    <property type="gene ID" value="Pp3c15_4030"/>
</dbReference>
<dbReference type="CDD" id="cd11043">
    <property type="entry name" value="CYP90-like"/>
    <property type="match status" value="1"/>
</dbReference>
<comment type="cofactor">
    <cofactor evidence="10">
        <name>heme</name>
        <dbReference type="ChEBI" id="CHEBI:30413"/>
    </cofactor>
</comment>
<dbReference type="PaxDb" id="3218-PP1S83_58V6.1"/>
<evidence type="ECO:0000256" key="8">
    <source>
        <dbReference type="ARBA" id="ARBA00023004"/>
    </source>
</evidence>
<evidence type="ECO:0000256" key="1">
    <source>
        <dbReference type="ARBA" id="ARBA00004167"/>
    </source>
</evidence>
<evidence type="ECO:0008006" key="15">
    <source>
        <dbReference type="Google" id="ProtNLM"/>
    </source>
</evidence>
<dbReference type="InterPro" id="IPR002401">
    <property type="entry name" value="Cyt_P450_E_grp-I"/>
</dbReference>
<accession>A0A2K1JBW1</accession>
<dbReference type="RefSeq" id="XP_024396178.1">
    <property type="nucleotide sequence ID" value="XM_024540410.2"/>
</dbReference>
<keyword evidence="5" id="KW-0444">Lipid biosynthesis</keyword>
<dbReference type="GO" id="GO:0004497">
    <property type="term" value="F:monooxygenase activity"/>
    <property type="evidence" value="ECO:0000318"/>
    <property type="project" value="GO_Central"/>
</dbReference>
<organism evidence="12">
    <name type="scientific">Physcomitrium patens</name>
    <name type="common">Spreading-leaved earth moss</name>
    <name type="synonym">Physcomitrella patens</name>
    <dbReference type="NCBI Taxonomy" id="3218"/>
    <lineage>
        <taxon>Eukaryota</taxon>
        <taxon>Viridiplantae</taxon>
        <taxon>Streptophyta</taxon>
        <taxon>Embryophyta</taxon>
        <taxon>Bryophyta</taxon>
        <taxon>Bryophytina</taxon>
        <taxon>Bryopsida</taxon>
        <taxon>Funariidae</taxon>
        <taxon>Funariales</taxon>
        <taxon>Funariaceae</taxon>
        <taxon>Physcomitrium</taxon>
    </lineage>
</organism>
<dbReference type="Proteomes" id="UP000006727">
    <property type="component" value="Chromosome 15"/>
</dbReference>
<keyword evidence="5" id="KW-0752">Steroid biosynthesis</keyword>
<reference evidence="12 14" key="1">
    <citation type="journal article" date="2008" name="Science">
        <title>The Physcomitrella genome reveals evolutionary insights into the conquest of land by plants.</title>
        <authorList>
            <person name="Rensing S."/>
            <person name="Lang D."/>
            <person name="Zimmer A."/>
            <person name="Terry A."/>
            <person name="Salamov A."/>
            <person name="Shapiro H."/>
            <person name="Nishiyama T."/>
            <person name="Perroud P.-F."/>
            <person name="Lindquist E."/>
            <person name="Kamisugi Y."/>
            <person name="Tanahashi T."/>
            <person name="Sakakibara K."/>
            <person name="Fujita T."/>
            <person name="Oishi K."/>
            <person name="Shin-I T."/>
            <person name="Kuroki Y."/>
            <person name="Toyoda A."/>
            <person name="Suzuki Y."/>
            <person name="Hashimoto A."/>
            <person name="Yamaguchi K."/>
            <person name="Sugano A."/>
            <person name="Kohara Y."/>
            <person name="Fujiyama A."/>
            <person name="Anterola A."/>
            <person name="Aoki S."/>
            <person name="Ashton N."/>
            <person name="Barbazuk W.B."/>
            <person name="Barker E."/>
            <person name="Bennetzen J."/>
            <person name="Bezanilla M."/>
            <person name="Blankenship R."/>
            <person name="Cho S.H."/>
            <person name="Dutcher S."/>
            <person name="Estelle M."/>
            <person name="Fawcett J.A."/>
            <person name="Gundlach H."/>
            <person name="Hanada K."/>
            <person name="Heyl A."/>
            <person name="Hicks K.A."/>
            <person name="Hugh J."/>
            <person name="Lohr M."/>
            <person name="Mayer K."/>
            <person name="Melkozernov A."/>
            <person name="Murata T."/>
            <person name="Nelson D."/>
            <person name="Pils B."/>
            <person name="Prigge M."/>
            <person name="Reiss B."/>
            <person name="Renner T."/>
            <person name="Rombauts S."/>
            <person name="Rushton P."/>
            <person name="Sanderfoot A."/>
            <person name="Schween G."/>
            <person name="Shiu S.-H."/>
            <person name="Stueber K."/>
            <person name="Theodoulou F.L."/>
            <person name="Tu H."/>
            <person name="Van de Peer Y."/>
            <person name="Verrier P.J."/>
            <person name="Waters E."/>
            <person name="Wood A."/>
            <person name="Yang L."/>
            <person name="Cove D."/>
            <person name="Cuming A."/>
            <person name="Hasebe M."/>
            <person name="Lucas S."/>
            <person name="Mishler D.B."/>
            <person name="Reski R."/>
            <person name="Grigoriev I."/>
            <person name="Quatrano R.S."/>
            <person name="Boore J.L."/>
        </authorList>
    </citation>
    <scope>NUCLEOTIDE SEQUENCE [LARGE SCALE GENOMIC DNA]</scope>
    <source>
        <strain evidence="13 14">cv. Gransden 2004</strain>
    </source>
</reference>
<dbReference type="EnsemblPlants" id="Pp3c15_4030V3.1">
    <property type="protein sequence ID" value="PAC:32929734.CDS.1"/>
    <property type="gene ID" value="Pp3c15_4030"/>
</dbReference>
<dbReference type="AlphaFoldDB" id="A0A2K1JBW1"/>
<dbReference type="Gramene" id="Pp3c15_4030V3.1">
    <property type="protein sequence ID" value="PAC:32929734.CDS.1"/>
    <property type="gene ID" value="Pp3c15_4030"/>
</dbReference>
<dbReference type="EnsemblPlants" id="Pp3c15_4030V3.2">
    <property type="protein sequence ID" value="PAC:32929735.CDS.1"/>
    <property type="gene ID" value="Pp3c15_4030"/>
</dbReference>
<dbReference type="GO" id="GO:0016020">
    <property type="term" value="C:membrane"/>
    <property type="evidence" value="ECO:0007669"/>
    <property type="project" value="UniProtKB-SubCell"/>
</dbReference>
<evidence type="ECO:0000313" key="14">
    <source>
        <dbReference type="Proteomes" id="UP000006727"/>
    </source>
</evidence>
<evidence type="ECO:0000256" key="11">
    <source>
        <dbReference type="RuleBase" id="RU000461"/>
    </source>
</evidence>
<name>A0A2K1JBW1_PHYPA</name>
<evidence type="ECO:0000256" key="2">
    <source>
        <dbReference type="ARBA" id="ARBA00010617"/>
    </source>
</evidence>
<protein>
    <recommendedName>
        <fullName evidence="15">Cytochrome P450</fullName>
    </recommendedName>
</protein>
<keyword evidence="14" id="KW-1185">Reference proteome</keyword>
<dbReference type="OrthoDB" id="1372046at2759"/>
<dbReference type="GO" id="GO:0020037">
    <property type="term" value="F:heme binding"/>
    <property type="evidence" value="ECO:0007669"/>
    <property type="project" value="InterPro"/>
</dbReference>
<dbReference type="PANTHER" id="PTHR24286:SF194">
    <property type="entry name" value="STEROID (22S)-HYDROXYLASE"/>
    <property type="match status" value="1"/>
</dbReference>
<dbReference type="GO" id="GO:0005506">
    <property type="term" value="F:iron ion binding"/>
    <property type="evidence" value="ECO:0007669"/>
    <property type="project" value="InterPro"/>
</dbReference>
<dbReference type="GO" id="GO:0016705">
    <property type="term" value="F:oxidoreductase activity, acting on paired donors, with incorporation or reduction of molecular oxygen"/>
    <property type="evidence" value="ECO:0007669"/>
    <property type="project" value="InterPro"/>
</dbReference>
<dbReference type="Gene3D" id="1.10.630.10">
    <property type="entry name" value="Cytochrome P450"/>
    <property type="match status" value="1"/>
</dbReference>
<keyword evidence="7 11" id="KW-0560">Oxidoreductase</keyword>
<evidence type="ECO:0000256" key="9">
    <source>
        <dbReference type="ARBA" id="ARBA00023136"/>
    </source>
</evidence>
<dbReference type="STRING" id="3218.A0A2K1JBW1"/>
<dbReference type="InterPro" id="IPR036396">
    <property type="entry name" value="Cyt_P450_sf"/>
</dbReference>
<evidence type="ECO:0000256" key="4">
    <source>
        <dbReference type="ARBA" id="ARBA00022723"/>
    </source>
</evidence>
<dbReference type="PROSITE" id="PS00086">
    <property type="entry name" value="CYTOCHROME_P450"/>
    <property type="match status" value="1"/>
</dbReference>
<comment type="subcellular location">
    <subcellularLocation>
        <location evidence="1">Membrane</location>
        <topology evidence="1">Single-pass membrane protein</topology>
    </subcellularLocation>
</comment>
<comment type="similarity">
    <text evidence="2 11">Belongs to the cytochrome P450 family.</text>
</comment>
<sequence>MNCCVSLWGEREKVGGGVLERGLCVQSEMDGRLFLQGLETVAFVCVSVLLISQLWPKNEERAKINTRLPRGSYGLPLVGETLKYMASMMTSAPAFMAEHRQKYGEMFKSKLMGAFCIITTKADTIKWVLNHEGKQFVTGYPKSFRKVLGEYAALSLHGDQWKSTRRFLVNSLRVELLRERIPTIEQAVLENLNPWAAKESVSIREETKTLAFNVVAQYLLGSRLKSGPVNDSLRNDFYTLTEGLFALPINLPGTNYRKGLEARARIIETLERDVVSQARPVGDEDQYADYMDYMRKENLPGTTEELLLEKTRCHVLGMLFAGHETAASAMLFAVKYIMDNPRVLNELRAEHENIRISKFEGGSLTWDDYKNMRFTQSVITETLRLANPVALLWREATEDVQLNGYVIPKGWKTVCAIREAHHDPALFDRPSEFNPWRHEQEVMNPAKKLPLLGFGGGPRYCPGAELARAEICIFLHHLVTKFDLKSCGEETVSFFPVPKFSNGLQVQVQERDLSTRISHKIRVH</sequence>
<evidence type="ECO:0000313" key="13">
    <source>
        <dbReference type="EnsemblPlants" id="PAC:32929734.CDS.1"/>
    </source>
</evidence>
<dbReference type="OMA" id="ITHESFM"/>
<keyword evidence="6" id="KW-1133">Transmembrane helix</keyword>
<keyword evidence="10 11" id="KW-0349">Heme</keyword>
<dbReference type="InterPro" id="IPR017972">
    <property type="entry name" value="Cyt_P450_CS"/>
</dbReference>